<accession>A0AAD7P8M7</accession>
<evidence type="ECO:0000313" key="3">
    <source>
        <dbReference type="Proteomes" id="UP001163823"/>
    </source>
</evidence>
<proteinExistence type="predicted"/>
<dbReference type="Proteomes" id="UP001163823">
    <property type="component" value="Chromosome 13"/>
</dbReference>
<comment type="caution">
    <text evidence="2">The sequence shown here is derived from an EMBL/GenBank/DDBJ whole genome shotgun (WGS) entry which is preliminary data.</text>
</comment>
<feature type="region of interest" description="Disordered" evidence="1">
    <location>
        <begin position="35"/>
        <end position="84"/>
    </location>
</feature>
<dbReference type="KEGG" id="qsa:O6P43_031105"/>
<protein>
    <submittedName>
        <fullName evidence="2">E3 ubiquitin-protein ligase RLIM</fullName>
    </submittedName>
</protein>
<gene>
    <name evidence="2" type="ORF">O6P43_031105</name>
</gene>
<feature type="compositionally biased region" description="Basic residues" evidence="1">
    <location>
        <begin position="38"/>
        <end position="49"/>
    </location>
</feature>
<dbReference type="EMBL" id="JARAOO010000013">
    <property type="protein sequence ID" value="KAJ7946137.1"/>
    <property type="molecule type" value="Genomic_DNA"/>
</dbReference>
<feature type="compositionally biased region" description="Polar residues" evidence="1">
    <location>
        <begin position="75"/>
        <end position="84"/>
    </location>
</feature>
<sequence>MKSASELFYSRRHRLGRTSNDLEFDSLPDRNLHFSSCNRRHNQHHHHSRRDVNGSDSFRRSSHVRQHCHRASHVENGSMQCDLA</sequence>
<feature type="compositionally biased region" description="Basic residues" evidence="1">
    <location>
        <begin position="60"/>
        <end position="71"/>
    </location>
</feature>
<name>A0AAD7P8M7_QUISA</name>
<evidence type="ECO:0000313" key="2">
    <source>
        <dbReference type="EMBL" id="KAJ7946137.1"/>
    </source>
</evidence>
<reference evidence="2" key="1">
    <citation type="journal article" date="2023" name="Science">
        <title>Elucidation of the pathway for biosynthesis of saponin adjuvants from the soapbark tree.</title>
        <authorList>
            <person name="Reed J."/>
            <person name="Orme A."/>
            <person name="El-Demerdash A."/>
            <person name="Owen C."/>
            <person name="Martin L.B.B."/>
            <person name="Misra R.C."/>
            <person name="Kikuchi S."/>
            <person name="Rejzek M."/>
            <person name="Martin A.C."/>
            <person name="Harkess A."/>
            <person name="Leebens-Mack J."/>
            <person name="Louveau T."/>
            <person name="Stephenson M.J."/>
            <person name="Osbourn A."/>
        </authorList>
    </citation>
    <scope>NUCLEOTIDE SEQUENCE</scope>
    <source>
        <strain evidence="2">S10</strain>
    </source>
</reference>
<evidence type="ECO:0000256" key="1">
    <source>
        <dbReference type="SAM" id="MobiDB-lite"/>
    </source>
</evidence>
<dbReference type="AlphaFoldDB" id="A0AAD7P8M7"/>
<organism evidence="2 3">
    <name type="scientific">Quillaja saponaria</name>
    <name type="common">Soap bark tree</name>
    <dbReference type="NCBI Taxonomy" id="32244"/>
    <lineage>
        <taxon>Eukaryota</taxon>
        <taxon>Viridiplantae</taxon>
        <taxon>Streptophyta</taxon>
        <taxon>Embryophyta</taxon>
        <taxon>Tracheophyta</taxon>
        <taxon>Spermatophyta</taxon>
        <taxon>Magnoliopsida</taxon>
        <taxon>eudicotyledons</taxon>
        <taxon>Gunneridae</taxon>
        <taxon>Pentapetalae</taxon>
        <taxon>rosids</taxon>
        <taxon>fabids</taxon>
        <taxon>Fabales</taxon>
        <taxon>Quillajaceae</taxon>
        <taxon>Quillaja</taxon>
    </lineage>
</organism>
<feature type="compositionally biased region" description="Basic and acidic residues" evidence="1">
    <location>
        <begin position="50"/>
        <end position="59"/>
    </location>
</feature>
<keyword evidence="3" id="KW-1185">Reference proteome</keyword>